<dbReference type="SFLD" id="SFLDS00057">
    <property type="entry name" value="Glutaminase/Asparaginase"/>
    <property type="match status" value="1"/>
</dbReference>
<organism evidence="4">
    <name type="scientific">freshwater metagenome</name>
    <dbReference type="NCBI Taxonomy" id="449393"/>
    <lineage>
        <taxon>unclassified sequences</taxon>
        <taxon>metagenomes</taxon>
        <taxon>ecological metagenomes</taxon>
    </lineage>
</organism>
<evidence type="ECO:0000313" key="4">
    <source>
        <dbReference type="EMBL" id="CAB4720085.1"/>
    </source>
</evidence>
<evidence type="ECO:0000313" key="8">
    <source>
        <dbReference type="EMBL" id="CAB4976606.1"/>
    </source>
</evidence>
<feature type="domain" description="L-asparaginase N-terminal" evidence="1">
    <location>
        <begin position="3"/>
        <end position="177"/>
    </location>
</feature>
<dbReference type="InterPro" id="IPR006034">
    <property type="entry name" value="Asparaginase/glutaminase-like"/>
</dbReference>
<dbReference type="Gene3D" id="3.40.50.40">
    <property type="match status" value="1"/>
</dbReference>
<evidence type="ECO:0000313" key="6">
    <source>
        <dbReference type="EMBL" id="CAB4849136.1"/>
    </source>
</evidence>
<name>A0A6J6RGI4_9ZZZZ</name>
<dbReference type="PRINTS" id="PR00139">
    <property type="entry name" value="ASNGLNASE"/>
</dbReference>
<dbReference type="PROSITE" id="PS51732">
    <property type="entry name" value="ASN_GLN_ASE_3"/>
    <property type="match status" value="1"/>
</dbReference>
<evidence type="ECO:0000259" key="2">
    <source>
        <dbReference type="Pfam" id="PF17763"/>
    </source>
</evidence>
<dbReference type="Gene3D" id="3.40.50.1170">
    <property type="entry name" value="L-asparaginase, N-terminal domain"/>
    <property type="match status" value="1"/>
</dbReference>
<evidence type="ECO:0000313" key="3">
    <source>
        <dbReference type="EMBL" id="CAB4363559.1"/>
    </source>
</evidence>
<dbReference type="InterPro" id="IPR027473">
    <property type="entry name" value="L-asparaginase_C"/>
</dbReference>
<feature type="domain" description="Asparaginase/glutaminase C-terminal" evidence="2">
    <location>
        <begin position="203"/>
        <end position="308"/>
    </location>
</feature>
<dbReference type="PANTHER" id="PTHR11707:SF28">
    <property type="entry name" value="60 KDA LYSOPHOSPHOLIPASE"/>
    <property type="match status" value="1"/>
</dbReference>
<dbReference type="EMBL" id="CAFBMT010000006">
    <property type="protein sequence ID" value="CAB4928984.1"/>
    <property type="molecule type" value="Genomic_DNA"/>
</dbReference>
<evidence type="ECO:0000313" key="7">
    <source>
        <dbReference type="EMBL" id="CAB4928984.1"/>
    </source>
</evidence>
<dbReference type="AlphaFoldDB" id="A0A6J6RGI4"/>
<evidence type="ECO:0000313" key="5">
    <source>
        <dbReference type="EMBL" id="CAB4819981.1"/>
    </source>
</evidence>
<dbReference type="InterPro" id="IPR040919">
    <property type="entry name" value="Asparaginase_C"/>
</dbReference>
<dbReference type="InterPro" id="IPR036152">
    <property type="entry name" value="Asp/glu_Ase-like_sf"/>
</dbReference>
<proteinExistence type="predicted"/>
<dbReference type="PROSITE" id="PS00917">
    <property type="entry name" value="ASN_GLN_ASE_2"/>
    <property type="match status" value="1"/>
</dbReference>
<dbReference type="PANTHER" id="PTHR11707">
    <property type="entry name" value="L-ASPARAGINASE"/>
    <property type="match status" value="1"/>
</dbReference>
<sequence>MSVVVIATGGTITSHFDGGEWLSISVRQLIDELGDGYSDVDVVDAAAGPSSNLNVDDMVAVAAHVSSAFDRGATGVVVVHGTDTMELTAYVTHLLDPAAGRGPVVFTGSMRVHSHPQPDGPQNLRDAIATARSWRRATSGVLVCMEGVLHTAPFVGKRSAASVDAFDSFPYEPVGRVLPSGNSIDGGGVPPRGLPVSALADEVPLISCYPGIDAAVIERAATGARGLVVEGFGDLNIPNAAWGPVHEAWQRGLLVVLASRVFTPTSRNEAMEFLGGVGAGGLTAQKARLLAMAALGSTADRDAAAALFRSHALPHHHGERSSG</sequence>
<protein>
    <submittedName>
        <fullName evidence="4">Unannotated protein</fullName>
    </submittedName>
</protein>
<dbReference type="Pfam" id="PF00710">
    <property type="entry name" value="Asparaginase"/>
    <property type="match status" value="1"/>
</dbReference>
<accession>A0A6J6RGI4</accession>
<dbReference type="EMBL" id="CAESGF010000006">
    <property type="protein sequence ID" value="CAB4363559.1"/>
    <property type="molecule type" value="Genomic_DNA"/>
</dbReference>
<dbReference type="SMART" id="SM00870">
    <property type="entry name" value="Asparaginase"/>
    <property type="match status" value="1"/>
</dbReference>
<evidence type="ECO:0000259" key="1">
    <source>
        <dbReference type="Pfam" id="PF00710"/>
    </source>
</evidence>
<dbReference type="EMBL" id="CAFBOL010000008">
    <property type="protein sequence ID" value="CAB4976606.1"/>
    <property type="molecule type" value="Genomic_DNA"/>
</dbReference>
<dbReference type="EMBL" id="CAFBIY010000034">
    <property type="protein sequence ID" value="CAB4849136.1"/>
    <property type="molecule type" value="Genomic_DNA"/>
</dbReference>
<dbReference type="EMBL" id="CAFAAV010000090">
    <property type="protein sequence ID" value="CAB4819981.1"/>
    <property type="molecule type" value="Genomic_DNA"/>
</dbReference>
<dbReference type="EMBL" id="CAEZYF010000006">
    <property type="protein sequence ID" value="CAB4720085.1"/>
    <property type="molecule type" value="Genomic_DNA"/>
</dbReference>
<dbReference type="PIRSF" id="PIRSF500176">
    <property type="entry name" value="L_ASNase"/>
    <property type="match status" value="1"/>
</dbReference>
<dbReference type="Pfam" id="PF17763">
    <property type="entry name" value="Asparaginase_C"/>
    <property type="match status" value="1"/>
</dbReference>
<gene>
    <name evidence="4" type="ORF">UFOPK2656_01265</name>
    <name evidence="5" type="ORF">UFOPK3099_01328</name>
    <name evidence="6" type="ORF">UFOPK3267_00857</name>
    <name evidence="7" type="ORF">UFOPK3651_01350</name>
    <name evidence="8" type="ORF">UFOPK3931_00533</name>
    <name evidence="3" type="ORF">UFOPK4189_01339</name>
</gene>
<dbReference type="PIRSF" id="PIRSF001220">
    <property type="entry name" value="L-ASNase_gatD"/>
    <property type="match status" value="1"/>
</dbReference>
<dbReference type="InterPro" id="IPR027474">
    <property type="entry name" value="L-asparaginase_N"/>
</dbReference>
<dbReference type="InterPro" id="IPR037152">
    <property type="entry name" value="L-asparaginase_N_sf"/>
</dbReference>
<dbReference type="SUPFAM" id="SSF53774">
    <property type="entry name" value="Glutaminase/Asparaginase"/>
    <property type="match status" value="1"/>
</dbReference>
<dbReference type="InterPro" id="IPR027475">
    <property type="entry name" value="Asparaginase/glutaminase_AS2"/>
</dbReference>
<reference evidence="4" key="1">
    <citation type="submission" date="2020-05" db="EMBL/GenBank/DDBJ databases">
        <authorList>
            <person name="Chiriac C."/>
            <person name="Salcher M."/>
            <person name="Ghai R."/>
            <person name="Kavagutti S V."/>
        </authorList>
    </citation>
    <scope>NUCLEOTIDE SEQUENCE</scope>
</reference>